<evidence type="ECO:0000256" key="1">
    <source>
        <dbReference type="ARBA" id="ARBA00004141"/>
    </source>
</evidence>
<evidence type="ECO:0000256" key="7">
    <source>
        <dbReference type="SAM" id="Phobius"/>
    </source>
</evidence>
<evidence type="ECO:0000256" key="2">
    <source>
        <dbReference type="ARBA" id="ARBA00022692"/>
    </source>
</evidence>
<feature type="compositionally biased region" description="Polar residues" evidence="6">
    <location>
        <begin position="184"/>
        <end position="195"/>
    </location>
</feature>
<evidence type="ECO:0000256" key="3">
    <source>
        <dbReference type="ARBA" id="ARBA00022989"/>
    </source>
</evidence>
<feature type="region of interest" description="Disordered" evidence="6">
    <location>
        <begin position="431"/>
        <end position="472"/>
    </location>
</feature>
<evidence type="ECO:0000256" key="5">
    <source>
        <dbReference type="ARBA" id="ARBA00023180"/>
    </source>
</evidence>
<feature type="region of interest" description="Disordered" evidence="6">
    <location>
        <begin position="400"/>
        <end position="419"/>
    </location>
</feature>
<feature type="domain" description="PHTF1/2 N-terminal" evidence="8">
    <location>
        <begin position="4"/>
        <end position="161"/>
    </location>
</feature>
<dbReference type="PANTHER" id="PTHR12680:SF6">
    <property type="entry name" value="PROTEIN PHTF"/>
    <property type="match status" value="1"/>
</dbReference>
<sequence>MGCNVQKIVTWYQKKIGTYDKQQWEKTIEQRILSGFTHVPKKNAKLKTDLIDVDLVRGSAFTKAKPKHGFFTVARLAIVRLLFLPCYYRWYIHQTSWRLFLSLLCLYVLELANILLFSYVTFVSSDEEDTSPTVTLGEVLSPLIMMLVLSIVHSQIVSTTTISKKNFLKTPRSHSPRHAKRGHSTSSKIKNSTEMNVEGTQSLVGTDTKYVKRRNRIGDASKPQNVVWDTSPVKTRHWVLESLSDVNVSLDPEGFDSDLRLVNLDEKKQLGGVDRMDVRPNTSSSTHDDDGFESLNGNGSSDNPEEDILTGSTITSQTSESTSAEQSSSTPKHDQLVEKVECDVTLVAKKANDVVSKNVSSQKRCLRFKKTPLTSKASIVDLDRRLSAFQTSSCFQYAVNSESEDSEQETENDGSTCPKRLLVRRSHRLQVLQKTNSDDDEDDNVDSSSSRQTDEEGDVLSSNGGSACPLSMLTEGTTSAGEWIGLTTNTEEGSSTSDMDAEQTNLLSDNQDHPFLWEFETTPTVILSPSCAASDRVSCTMWEKKEVKKADLSVLDISSAIIARVEEIPEQMDYFYLGVFLSVIIALMPSAYRLLNSLTEDKPLPTLAITVNEPPEYVYKQYLSAFFTILNAAFSPIGWERYIVITTLIERFCLSLMFFFLLTVAERTYKQRFLYAKFFSHLTSFRRARKSKLPHFRLNKVRNIKTWLSIRSYLKKRGPQRSVDVIVSSSFYISSLFLAILSVELLKDTFSLNSEFHLESSAWCMVLGIYLLRFLTLGTKINRKYRNLSTLITEQINLYMQIEQKPNKKDDLMVANSVLKLAADLLKELESPFKIAGLSDNPYLFTLIKVVILSALSGVLSELLGFKLKLHKIKIK</sequence>
<dbReference type="InterPro" id="IPR039775">
    <property type="entry name" value="PHTF1/2"/>
</dbReference>
<feature type="transmembrane region" description="Helical" evidence="7">
    <location>
        <begin position="140"/>
        <end position="162"/>
    </location>
</feature>
<feature type="transmembrane region" description="Helical" evidence="7">
    <location>
        <begin position="642"/>
        <end position="665"/>
    </location>
</feature>
<dbReference type="EMBL" id="VYZN01000009">
    <property type="protein sequence ID" value="KAE9543294.1"/>
    <property type="molecule type" value="Genomic_DNA"/>
</dbReference>
<keyword evidence="2 7" id="KW-0812">Transmembrane</keyword>
<comment type="subcellular location">
    <subcellularLocation>
        <location evidence="1">Membrane</location>
        <topology evidence="1">Multi-pass membrane protein</topology>
    </subcellularLocation>
</comment>
<evidence type="ECO:0000256" key="6">
    <source>
        <dbReference type="SAM" id="MobiDB-lite"/>
    </source>
</evidence>
<dbReference type="OrthoDB" id="10066656at2759"/>
<keyword evidence="10" id="KW-1185">Reference proteome</keyword>
<feature type="compositionally biased region" description="Basic residues" evidence="6">
    <location>
        <begin position="171"/>
        <end position="183"/>
    </location>
</feature>
<keyword evidence="4 7" id="KW-0472">Membrane</keyword>
<dbReference type="PANTHER" id="PTHR12680">
    <property type="entry name" value="PUTATIVE HOMEODOMAIN TRANSCRIPTION FACTOR PHTF"/>
    <property type="match status" value="1"/>
</dbReference>
<evidence type="ECO:0000313" key="9">
    <source>
        <dbReference type="EMBL" id="KAE9543294.1"/>
    </source>
</evidence>
<evidence type="ECO:0000256" key="4">
    <source>
        <dbReference type="ARBA" id="ARBA00023136"/>
    </source>
</evidence>
<feature type="region of interest" description="Disordered" evidence="6">
    <location>
        <begin position="272"/>
        <end position="335"/>
    </location>
</feature>
<comment type="caution">
    <text evidence="9">The sequence shown here is derived from an EMBL/GenBank/DDBJ whole genome shotgun (WGS) entry which is preliminary data.</text>
</comment>
<gene>
    <name evidence="9" type="ORF">AGLY_003205</name>
</gene>
<protein>
    <recommendedName>
        <fullName evidence="8">PHTF1/2 N-terminal domain-containing protein</fullName>
    </recommendedName>
</protein>
<evidence type="ECO:0000313" key="10">
    <source>
        <dbReference type="Proteomes" id="UP000475862"/>
    </source>
</evidence>
<dbReference type="Pfam" id="PF12129">
    <property type="entry name" value="PHTF1-2_N"/>
    <property type="match status" value="1"/>
</dbReference>
<reference evidence="9 10" key="1">
    <citation type="submission" date="2019-08" db="EMBL/GenBank/DDBJ databases">
        <title>The genome of the soybean aphid Biotype 1, its phylome, world population structure and adaptation to the North American continent.</title>
        <authorList>
            <person name="Giordano R."/>
            <person name="Donthu R.K."/>
            <person name="Hernandez A.G."/>
            <person name="Wright C.L."/>
            <person name="Zimin A.V."/>
        </authorList>
    </citation>
    <scope>NUCLEOTIDE SEQUENCE [LARGE SCALE GENOMIC DNA]</scope>
    <source>
        <tissue evidence="9">Whole aphids</tissue>
    </source>
</reference>
<name>A0A6G0U2J1_APHGL</name>
<feature type="compositionally biased region" description="Low complexity" evidence="6">
    <location>
        <begin position="310"/>
        <end position="330"/>
    </location>
</feature>
<feature type="transmembrane region" description="Helical" evidence="7">
    <location>
        <begin position="760"/>
        <end position="778"/>
    </location>
</feature>
<dbReference type="GO" id="GO:0016020">
    <property type="term" value="C:membrane"/>
    <property type="evidence" value="ECO:0007669"/>
    <property type="project" value="UniProtKB-SubCell"/>
</dbReference>
<dbReference type="InterPro" id="IPR021980">
    <property type="entry name" value="PHTF1/2_N"/>
</dbReference>
<feature type="transmembrane region" description="Helical" evidence="7">
    <location>
        <begin position="722"/>
        <end position="740"/>
    </location>
</feature>
<feature type="compositionally biased region" description="Acidic residues" evidence="6">
    <location>
        <begin position="402"/>
        <end position="412"/>
    </location>
</feature>
<keyword evidence="3 7" id="KW-1133">Transmembrane helix</keyword>
<accession>A0A6G0U2J1</accession>
<feature type="transmembrane region" description="Helical" evidence="7">
    <location>
        <begin position="100"/>
        <end position="120"/>
    </location>
</feature>
<evidence type="ECO:0000259" key="8">
    <source>
        <dbReference type="Pfam" id="PF12129"/>
    </source>
</evidence>
<feature type="transmembrane region" description="Helical" evidence="7">
    <location>
        <begin position="843"/>
        <end position="866"/>
    </location>
</feature>
<dbReference type="Proteomes" id="UP000475862">
    <property type="component" value="Unassembled WGS sequence"/>
</dbReference>
<organism evidence="9 10">
    <name type="scientific">Aphis glycines</name>
    <name type="common">Soybean aphid</name>
    <dbReference type="NCBI Taxonomy" id="307491"/>
    <lineage>
        <taxon>Eukaryota</taxon>
        <taxon>Metazoa</taxon>
        <taxon>Ecdysozoa</taxon>
        <taxon>Arthropoda</taxon>
        <taxon>Hexapoda</taxon>
        <taxon>Insecta</taxon>
        <taxon>Pterygota</taxon>
        <taxon>Neoptera</taxon>
        <taxon>Paraneoptera</taxon>
        <taxon>Hemiptera</taxon>
        <taxon>Sternorrhyncha</taxon>
        <taxon>Aphidomorpha</taxon>
        <taxon>Aphidoidea</taxon>
        <taxon>Aphididae</taxon>
        <taxon>Aphidini</taxon>
        <taxon>Aphis</taxon>
        <taxon>Aphis</taxon>
    </lineage>
</organism>
<keyword evidence="5" id="KW-0325">Glycoprotein</keyword>
<feature type="region of interest" description="Disordered" evidence="6">
    <location>
        <begin position="168"/>
        <end position="195"/>
    </location>
</feature>
<feature type="transmembrane region" description="Helical" evidence="7">
    <location>
        <begin position="574"/>
        <end position="595"/>
    </location>
</feature>
<dbReference type="GO" id="GO:0005783">
    <property type="term" value="C:endoplasmic reticulum"/>
    <property type="evidence" value="ECO:0007669"/>
    <property type="project" value="InterPro"/>
</dbReference>
<proteinExistence type="predicted"/>
<dbReference type="AlphaFoldDB" id="A0A6G0U2J1"/>